<reference evidence="7" key="1">
    <citation type="submission" date="2024-06" db="EMBL/GenBank/DDBJ databases">
        <authorList>
            <person name="Liu X."/>
            <person name="Lenzi L."/>
            <person name="Haldenby T S."/>
            <person name="Uol C."/>
        </authorList>
    </citation>
    <scope>NUCLEOTIDE SEQUENCE</scope>
</reference>
<dbReference type="InterPro" id="IPR051561">
    <property type="entry name" value="FRAS1_ECM"/>
</dbReference>
<protein>
    <submittedName>
        <fullName evidence="7">Uncharacterized protein</fullName>
    </submittedName>
</protein>
<keyword evidence="6" id="KW-0472">Membrane</keyword>
<dbReference type="EMBL" id="CAXLJL010000068">
    <property type="protein sequence ID" value="CAL5130474.1"/>
    <property type="molecule type" value="Genomic_DNA"/>
</dbReference>
<sequence length="2331" mass="262556">MSVRIQLEECPSPRSIRQCIRLWHEILRRHKSIENSSTNHTESLSDALSSRSELSIPYIRRRRAARFEDNVQLPSDERQWLQQAATLSDETVTIPTLEMPAIYILPVRAVLITSSNLIPAGQSEKNYNKDVFHRYRFHVMQVRYGVIQILTVNSKGEEWTVAEQFTGLQVLAEQVRYVGTVMQPDSQSGKFEDRVRLTCVRSEKSGNNQRLVLPIIFIRIRIKIRGRKELTIPGFAVQTSMHQRETIESVQQVRSIKPYHLYVEVEPPERDSFIYFTVVFAPQHGHLFLTDNPEDLQSAHGKDERIYLGVNSQFTQDDLSRGRLFYVLRRIVDEESVLSKSGRLTDGFDFKVHVPGAQLKTTEHFTITVTNILNAVSVSEKSPALRLVNRGGELREGGQFLMTPDVFYAEQPGCMSRSCATYFQFLTLPEHGTLWVRSERDNSMTRVQRYISYPVELIEKKCMMYRHDSSENFKDNFQFEFFTRNEAKKREPGGGMTSVSSRLLNSQGETVSGLFILSITPVNDNPPSLVARSLLVEMNATTRISGRWLVIQDKDFSSHFDDTRYFELTWEHLPNYERPDVIYPHPGYFVDSRVESRLNSFRAIDILQENVSFRNLGMPLERIKLTVTDGDFTSSQLVMINVSRDFFSVVQPNPIRVIAGQSVPLFFEILTNLELSPASVRIHLTRNPCKGTVRSDQSSGFDNWTYEDFVRYRVLYTANQTSLTESVLDRSKSSVNLDVRCEVLYEMQRMPDYLLGLEEDYLSFAVSAKYANVVWHERLSFHFRIDSLPPTGLNLLPRGSDMPDVGQSYGIDQRLFVEQGKDVVLHIAQAERGQKRVLPENIFYYLNKHPRYGILNYQTSCFKLHSINVFTLADVMANRISYHQLSTKLSEHSQTNRSAVVDCFDFSLTDILHRNGKAEQPFFYGKRTKNWSTKGQTFGYRELCVTILFPGLKLKSYDLILQEDSERSLIDANLTPWMQMDTPIRHDQPTNDKSFQSESEQSALEYSIDTIGSFGNLEVKTENTRARNIVYLIKKCPQFGKIVSKRLNSSVCIFSEADVQADDIYYVHHADFHKQTDVVELSAYDPVRHESTAVPVSIRLTIQHRTLQLTDLQPTSIAVGSVAQITASNLHARTRSSSQADVIRFEHITTHSGHLAKESRPAVALTSFTQKDIDDGRIIFVHSGDELDQPCGFEFILTSPEGRSGRMRYSLLVYQVKLKVIRNRTVAAFPLGAEPITSWHLLSQLSVSPRTNKSRTETNSVVKTRENRLQTECCMLSPAKQQHGSPNQQSDRSIGLGFQITYSVLTSPVHGNLIRLSDSPGDLRWSKSNVQKFTQEDIEEGRIFYVYTALADRVRSLMGNFQAVEESILLNVTITKRINTGGPEFVIPKQTAIIPLKVSVAYEHITLQNYRRLITVVPLVVGAGKMEEITSKHVNANPLNKLIRKSMADGYEVPDFRHINFNLVRQPQHGKLTTDRKQLSVGSVLPGLSAGRKHSRLFYTHDGSQTIEDAILTRLSFENTTLMMTDLILSIPVKIVQTTGIHPILTRPATTQSTDYRFVKNHTVQGGLSAEKWDHSLTHPIYELPVGTAIRLDADKILFTDPDTPPRNIHIWIISYPQFGQLCLCDDLLQKPASGELESRARCFRASNFTQEDVNNGRLIFRTQYAKLTSVIFESFTFGGADDTTAKTTHKNSVGTLMFRIWPSFFSIQVLPVSILQGDQMVSLSRDNIEANITTGRGDGSGYNFSLDCTFLFSVLDPPKHGNLVLDTVPVNRFTQYDLNSGRVRYQQFDLSAPNDSAVLRVACSLADTSSPEFYLTHSDTDPFYGFEGNEELHTDFIVPIRVRPRLKLRAINILPGSTTFLDSQVVDSVNLRQLLKARSIAEGGDRVRPYFTLRSPSRLQLGRIFVNDELLVSTAYPNEKLSSEVNVSLDAIETNRVRFEAYTDSASSSAKHDTSGSIQEELPFTFWAGNDMQPAQGAFILRRIRDSGDVNAADDYPQRAVGLSLHNSAMASDFTGAEQVEKTLSVTVIGFAVGLSVLTLIAVTITVLCFYRRRNRRTDALKPLNFSPSKTAKEKLASVQRTQDYRSAEILLGQRFASEQQYSCTSSVPQNLTDEQCPMVSFELAEKTSVLLSDANIRSSTSKSASCGTTTPVIYLATTLPNALHFISSSNVTPQICTSMHPSFVVLPQLGPPTSSLHPLSEISTFEGLPQLKKPDCDQCTYVKISAIPEVSKLESDDRKGVTNGGGGGGEVVDMSKNTTTVFAQITSDSLTSCPPEGVSFDSFAKFSSDASSPSLTSTTSLSPKAKQLSQLKLRSRTQTPSSVWIPHQV</sequence>
<gene>
    <name evidence="7" type="ORF">CDAUBV1_LOCUS2545</name>
</gene>
<evidence type="ECO:0000256" key="5">
    <source>
        <dbReference type="SAM" id="MobiDB-lite"/>
    </source>
</evidence>
<evidence type="ECO:0000256" key="6">
    <source>
        <dbReference type="SAM" id="Phobius"/>
    </source>
</evidence>
<feature type="region of interest" description="Disordered" evidence="5">
    <location>
        <begin position="2291"/>
        <end position="2331"/>
    </location>
</feature>
<feature type="repeat" description="CSPG" evidence="4">
    <location>
        <begin position="1106"/>
        <end position="1198"/>
    </location>
</feature>
<evidence type="ECO:0000313" key="7">
    <source>
        <dbReference type="EMBL" id="CAL5130474.1"/>
    </source>
</evidence>
<evidence type="ECO:0000256" key="1">
    <source>
        <dbReference type="ARBA" id="ARBA00022729"/>
    </source>
</evidence>
<proteinExistence type="predicted"/>
<keyword evidence="2" id="KW-0677">Repeat</keyword>
<keyword evidence="6" id="KW-1133">Transmembrane helix</keyword>
<evidence type="ECO:0000256" key="2">
    <source>
        <dbReference type="ARBA" id="ARBA00022737"/>
    </source>
</evidence>
<dbReference type="Pfam" id="PF16184">
    <property type="entry name" value="Cadherin_3"/>
    <property type="match status" value="2"/>
</dbReference>
<dbReference type="InterPro" id="IPR039005">
    <property type="entry name" value="CSPG_rpt"/>
</dbReference>
<organism evidence="7 8">
    <name type="scientific">Calicophoron daubneyi</name>
    <name type="common">Rumen fluke</name>
    <name type="synonym">Paramphistomum daubneyi</name>
    <dbReference type="NCBI Taxonomy" id="300641"/>
    <lineage>
        <taxon>Eukaryota</taxon>
        <taxon>Metazoa</taxon>
        <taxon>Spiralia</taxon>
        <taxon>Lophotrochozoa</taxon>
        <taxon>Platyhelminthes</taxon>
        <taxon>Trematoda</taxon>
        <taxon>Digenea</taxon>
        <taxon>Plagiorchiida</taxon>
        <taxon>Pronocephalata</taxon>
        <taxon>Paramphistomoidea</taxon>
        <taxon>Paramphistomidae</taxon>
        <taxon>Calicophoron</taxon>
    </lineage>
</organism>
<feature type="compositionally biased region" description="Polar residues" evidence="5">
    <location>
        <begin position="2309"/>
        <end position="2324"/>
    </location>
</feature>
<keyword evidence="1" id="KW-0732">Signal</keyword>
<name>A0AAV2T2W9_CALDB</name>
<dbReference type="PANTHER" id="PTHR45739:SF12">
    <property type="entry name" value="CHONDROITIN SULFATE PROTEOGLYCAN 4-LIKE ISOFORM X2"/>
    <property type="match status" value="1"/>
</dbReference>
<keyword evidence="3" id="KW-0325">Glycoprotein</keyword>
<dbReference type="PROSITE" id="PS51854">
    <property type="entry name" value="CSPG"/>
    <property type="match status" value="1"/>
</dbReference>
<dbReference type="Proteomes" id="UP001497525">
    <property type="component" value="Unassembled WGS sequence"/>
</dbReference>
<evidence type="ECO:0000313" key="8">
    <source>
        <dbReference type="Proteomes" id="UP001497525"/>
    </source>
</evidence>
<dbReference type="PANTHER" id="PTHR45739">
    <property type="entry name" value="MATRIX PROTEIN, PUTATIVE-RELATED"/>
    <property type="match status" value="1"/>
</dbReference>
<evidence type="ECO:0000256" key="3">
    <source>
        <dbReference type="ARBA" id="ARBA00023180"/>
    </source>
</evidence>
<accession>A0AAV2T2W9</accession>
<keyword evidence="6" id="KW-0812">Transmembrane</keyword>
<feature type="compositionally biased region" description="Low complexity" evidence="5">
    <location>
        <begin position="2291"/>
        <end position="2308"/>
    </location>
</feature>
<comment type="caution">
    <text evidence="7">The sequence shown here is derived from an EMBL/GenBank/DDBJ whole genome shotgun (WGS) entry which is preliminary data.</text>
</comment>
<feature type="transmembrane region" description="Helical" evidence="6">
    <location>
        <begin position="2029"/>
        <end position="2052"/>
    </location>
</feature>
<dbReference type="GO" id="GO:0009653">
    <property type="term" value="P:anatomical structure morphogenesis"/>
    <property type="evidence" value="ECO:0007669"/>
    <property type="project" value="TreeGrafter"/>
</dbReference>
<evidence type="ECO:0000256" key="4">
    <source>
        <dbReference type="PROSITE-ProRule" id="PRU01201"/>
    </source>
</evidence>